<keyword evidence="2" id="KW-1185">Reference proteome</keyword>
<evidence type="ECO:0000313" key="2">
    <source>
        <dbReference type="Proteomes" id="UP000444401"/>
    </source>
</evidence>
<dbReference type="Gene3D" id="3.30.420.280">
    <property type="match status" value="1"/>
</dbReference>
<comment type="caution">
    <text evidence="1">The sequence shown here is derived from an EMBL/GenBank/DDBJ whole genome shotgun (WGS) entry which is preliminary data.</text>
</comment>
<dbReference type="EMBL" id="WTYO01000001">
    <property type="protein sequence ID" value="MXO67780.1"/>
    <property type="molecule type" value="Genomic_DNA"/>
</dbReference>
<proteinExistence type="predicted"/>
<sequence length="463" mass="53164">MNADQERFLQERHGMDVVLKARQKGFTTVIQLDMLDDCLFVPNTSAGVIAHNLNDAKAFFADKIKFAYDNLPQAFRSLVPAEQDAADSMKFGNGSSIRVGTSLRSGTLQRLHVSEYGKLCAKYPEKAREVRTGAFNTVQAGQSITVESTAEGQAGDFYAMCQKAEHKMQSGEPLSPLDFKFHFSPWFTSPEYRLDPEGVVITAEMTAYFDKIEPYVIEVQGEPLDDEQRAWYVKKAEQQGDDMKREFPSTPKEAFEVSVEGAYFSTQMATMRKQGRICRIPILDAPVYTTWDLGYDDSMTITFWQDVGMERRAIDYYENSGEGFGHYARILRERGYDYSEHWMPHDVEVHLLNKEATTRKQEAEKAGIRPIRTLKRIRTEQDGIEASRTFFPNVYIDEERCDRLIKCLDNYRKEWDDKLGVFKDRPRHDEFSHGYKSFESAAIRPQPKASKPLDLSKLKRAMV</sequence>
<reference evidence="1 2" key="1">
    <citation type="submission" date="2019-12" db="EMBL/GenBank/DDBJ databases">
        <title>Genomic-based taxomic classification of the family Erythrobacteraceae.</title>
        <authorList>
            <person name="Xu L."/>
        </authorList>
    </citation>
    <scope>NUCLEOTIDE SEQUENCE [LARGE SCALE GENOMIC DNA]</scope>
    <source>
        <strain evidence="1 2">H32</strain>
    </source>
</reference>
<organism evidence="1 2">
    <name type="scientific">Pelagerythrobacter marinus</name>
    <dbReference type="NCBI Taxonomy" id="538382"/>
    <lineage>
        <taxon>Bacteria</taxon>
        <taxon>Pseudomonadati</taxon>
        <taxon>Pseudomonadota</taxon>
        <taxon>Alphaproteobacteria</taxon>
        <taxon>Sphingomonadales</taxon>
        <taxon>Erythrobacteraceae</taxon>
        <taxon>Pelagerythrobacter</taxon>
    </lineage>
</organism>
<dbReference type="RefSeq" id="WP_160732406.1">
    <property type="nucleotide sequence ID" value="NZ_WTYO01000001.1"/>
</dbReference>
<evidence type="ECO:0000313" key="1">
    <source>
        <dbReference type="EMBL" id="MXO67780.1"/>
    </source>
</evidence>
<name>A0ABW9UT60_9SPHN</name>
<dbReference type="InterPro" id="IPR027417">
    <property type="entry name" value="P-loop_NTPase"/>
</dbReference>
<gene>
    <name evidence="1" type="ORF">GRI72_02895</name>
</gene>
<protein>
    <submittedName>
        <fullName evidence="1">Terminase</fullName>
    </submittedName>
</protein>
<accession>A0ABW9UT60</accession>
<dbReference type="Gene3D" id="3.40.50.300">
    <property type="entry name" value="P-loop containing nucleotide triphosphate hydrolases"/>
    <property type="match status" value="1"/>
</dbReference>
<dbReference type="Proteomes" id="UP000444401">
    <property type="component" value="Unassembled WGS sequence"/>
</dbReference>